<evidence type="ECO:0000256" key="2">
    <source>
        <dbReference type="ARBA" id="ARBA00018874"/>
    </source>
</evidence>
<dbReference type="GO" id="GO:0019901">
    <property type="term" value="F:protein kinase binding"/>
    <property type="evidence" value="ECO:0007669"/>
    <property type="project" value="TreeGrafter"/>
</dbReference>
<name>A0A7S4BXY2_CHRCT</name>
<evidence type="ECO:0000256" key="3">
    <source>
        <dbReference type="ARBA" id="ARBA00023006"/>
    </source>
</evidence>
<dbReference type="Pfam" id="PF07855">
    <property type="entry name" value="ATG101"/>
    <property type="match status" value="1"/>
</dbReference>
<reference evidence="4" key="1">
    <citation type="submission" date="2021-01" db="EMBL/GenBank/DDBJ databases">
        <authorList>
            <person name="Corre E."/>
            <person name="Pelletier E."/>
            <person name="Niang G."/>
            <person name="Scheremetjew M."/>
            <person name="Finn R."/>
            <person name="Kale V."/>
            <person name="Holt S."/>
            <person name="Cochrane G."/>
            <person name="Meng A."/>
            <person name="Brown T."/>
            <person name="Cohen L."/>
        </authorList>
    </citation>
    <scope>NUCLEOTIDE SEQUENCE</scope>
    <source>
        <strain evidence="4">CCMP645</strain>
    </source>
</reference>
<dbReference type="InterPro" id="IPR012445">
    <property type="entry name" value="ATG101"/>
</dbReference>
<evidence type="ECO:0000256" key="1">
    <source>
        <dbReference type="ARBA" id="ARBA00007130"/>
    </source>
</evidence>
<organism evidence="4">
    <name type="scientific">Chrysotila carterae</name>
    <name type="common">Marine alga</name>
    <name type="synonym">Syracosphaera carterae</name>
    <dbReference type="NCBI Taxonomy" id="13221"/>
    <lineage>
        <taxon>Eukaryota</taxon>
        <taxon>Haptista</taxon>
        <taxon>Haptophyta</taxon>
        <taxon>Prymnesiophyceae</taxon>
        <taxon>Isochrysidales</taxon>
        <taxon>Isochrysidaceae</taxon>
        <taxon>Chrysotila</taxon>
    </lineage>
</organism>
<evidence type="ECO:0000313" key="4">
    <source>
        <dbReference type="EMBL" id="CAE0780399.1"/>
    </source>
</evidence>
<comment type="similarity">
    <text evidence="1">Belongs to the ATG101 family.</text>
</comment>
<dbReference type="GO" id="GO:1990316">
    <property type="term" value="C:Atg1/ULK1 kinase complex"/>
    <property type="evidence" value="ECO:0007669"/>
    <property type="project" value="TreeGrafter"/>
</dbReference>
<proteinExistence type="inferred from homology"/>
<dbReference type="GO" id="GO:0000407">
    <property type="term" value="C:phagophore assembly site"/>
    <property type="evidence" value="ECO:0007669"/>
    <property type="project" value="TreeGrafter"/>
</dbReference>
<protein>
    <recommendedName>
        <fullName evidence="2">Autophagy-related protein 101</fullName>
    </recommendedName>
</protein>
<keyword evidence="3" id="KW-0072">Autophagy</keyword>
<dbReference type="GO" id="GO:0000045">
    <property type="term" value="P:autophagosome assembly"/>
    <property type="evidence" value="ECO:0007669"/>
    <property type="project" value="TreeGrafter"/>
</dbReference>
<dbReference type="PANTHER" id="PTHR13292">
    <property type="entry name" value="AUTOPHAGY-RELATED PROTEIN 101"/>
    <property type="match status" value="1"/>
</dbReference>
<accession>A0A7S4BXY2</accession>
<dbReference type="AlphaFoldDB" id="A0A7S4BXY2"/>
<dbReference type="PANTHER" id="PTHR13292:SF0">
    <property type="entry name" value="AUTOPHAGY-RELATED PROTEIN 101"/>
    <property type="match status" value="1"/>
</dbReference>
<gene>
    <name evidence="4" type="ORF">PCAR00345_LOCUS33038</name>
</gene>
<sequence>MNCERIDLDELTVERNQVKEVLKILLHSIIFQRALGESREREIDSALFELSYVCCDSRLVHLKVEEHAEAFWSALDTTPTVRVQSSIAFVERRVRPTAFSFFRTEERVIWERWNIPLTVYTLDGDEGGDSGRMRKRDLEKALRQRIEFILSIASEKKEHIPPADGLGGDVPWFEISSNSSESWSGLELFKQLLSSPPRPGI</sequence>
<dbReference type="EMBL" id="HBIZ01051652">
    <property type="protein sequence ID" value="CAE0780399.1"/>
    <property type="molecule type" value="Transcribed_RNA"/>
</dbReference>